<dbReference type="GO" id="GO:0035091">
    <property type="term" value="F:phosphatidylinositol binding"/>
    <property type="evidence" value="ECO:0007669"/>
    <property type="project" value="InterPro"/>
</dbReference>
<evidence type="ECO:0000256" key="10">
    <source>
        <dbReference type="ARBA" id="ARBA00023136"/>
    </source>
</evidence>
<evidence type="ECO:0000313" key="14">
    <source>
        <dbReference type="Proteomes" id="UP000298030"/>
    </source>
</evidence>
<dbReference type="GO" id="GO:0030904">
    <property type="term" value="C:retromer complex"/>
    <property type="evidence" value="ECO:0007669"/>
    <property type="project" value="UniProtKB-ARBA"/>
</dbReference>
<evidence type="ECO:0000256" key="8">
    <source>
        <dbReference type="ARBA" id="ARBA00022927"/>
    </source>
</evidence>
<dbReference type="PROSITE" id="PS50195">
    <property type="entry name" value="PX"/>
    <property type="match status" value="1"/>
</dbReference>
<dbReference type="Gene3D" id="1.20.1270.60">
    <property type="entry name" value="Arfaptin homology (AH) domain/BAR domain"/>
    <property type="match status" value="1"/>
</dbReference>
<evidence type="ECO:0000256" key="6">
    <source>
        <dbReference type="ARBA" id="ARBA00022490"/>
    </source>
</evidence>
<dbReference type="GO" id="GO:0005768">
    <property type="term" value="C:endosome"/>
    <property type="evidence" value="ECO:0007669"/>
    <property type="project" value="TreeGrafter"/>
</dbReference>
<accession>A0A4Y7TR63</accession>
<keyword evidence="8" id="KW-0653">Protein transport</keyword>
<dbReference type="STRING" id="71717.A0A4Y7TR63"/>
<keyword evidence="10" id="KW-0472">Membrane</keyword>
<dbReference type="Proteomes" id="UP000298030">
    <property type="component" value="Unassembled WGS sequence"/>
</dbReference>
<dbReference type="PANTHER" id="PTHR10555">
    <property type="entry name" value="SORTING NEXIN"/>
    <property type="match status" value="1"/>
</dbReference>
<proteinExistence type="inferred from homology"/>
<evidence type="ECO:0000256" key="9">
    <source>
        <dbReference type="ARBA" id="ARBA00023034"/>
    </source>
</evidence>
<feature type="compositionally biased region" description="Basic and acidic residues" evidence="11">
    <location>
        <begin position="75"/>
        <end position="98"/>
    </location>
</feature>
<dbReference type="GO" id="GO:0045053">
    <property type="term" value="P:protein retention in Golgi apparatus"/>
    <property type="evidence" value="ECO:0007669"/>
    <property type="project" value="TreeGrafter"/>
</dbReference>
<evidence type="ECO:0000256" key="4">
    <source>
        <dbReference type="ARBA" id="ARBA00010883"/>
    </source>
</evidence>
<keyword evidence="14" id="KW-1185">Reference proteome</keyword>
<dbReference type="SUPFAM" id="SSF64268">
    <property type="entry name" value="PX domain"/>
    <property type="match status" value="1"/>
</dbReference>
<dbReference type="GO" id="GO:0042147">
    <property type="term" value="P:retrograde transport, endosome to Golgi"/>
    <property type="evidence" value="ECO:0007669"/>
    <property type="project" value="TreeGrafter"/>
</dbReference>
<dbReference type="GO" id="GO:0005794">
    <property type="term" value="C:Golgi apparatus"/>
    <property type="evidence" value="ECO:0007669"/>
    <property type="project" value="UniProtKB-SubCell"/>
</dbReference>
<dbReference type="EMBL" id="QPFP01000005">
    <property type="protein sequence ID" value="TEB36677.1"/>
    <property type="molecule type" value="Genomic_DNA"/>
</dbReference>
<feature type="compositionally biased region" description="Polar residues" evidence="11">
    <location>
        <begin position="167"/>
        <end position="180"/>
    </location>
</feature>
<organism evidence="13 14">
    <name type="scientific">Coprinellus micaceus</name>
    <name type="common">Glistening ink-cap mushroom</name>
    <name type="synonym">Coprinus micaceus</name>
    <dbReference type="NCBI Taxonomy" id="71717"/>
    <lineage>
        <taxon>Eukaryota</taxon>
        <taxon>Fungi</taxon>
        <taxon>Dikarya</taxon>
        <taxon>Basidiomycota</taxon>
        <taxon>Agaricomycotina</taxon>
        <taxon>Agaricomycetes</taxon>
        <taxon>Agaricomycetidae</taxon>
        <taxon>Agaricales</taxon>
        <taxon>Agaricineae</taxon>
        <taxon>Psathyrellaceae</taxon>
        <taxon>Coprinellus</taxon>
    </lineage>
</organism>
<evidence type="ECO:0000256" key="1">
    <source>
        <dbReference type="ARBA" id="ARBA00004287"/>
    </source>
</evidence>
<dbReference type="GO" id="GO:0015031">
    <property type="term" value="P:protein transport"/>
    <property type="evidence" value="ECO:0007669"/>
    <property type="project" value="UniProtKB-KW"/>
</dbReference>
<comment type="similarity">
    <text evidence="4">Belongs to the sorting nexin family.</text>
</comment>
<feature type="compositionally biased region" description="Polar residues" evidence="11">
    <location>
        <begin position="61"/>
        <end position="73"/>
    </location>
</feature>
<comment type="caution">
    <text evidence="13">The sequence shown here is derived from an EMBL/GenBank/DDBJ whole genome shotgun (WGS) entry which is preliminary data.</text>
</comment>
<dbReference type="SMART" id="SM00312">
    <property type="entry name" value="PX"/>
    <property type="match status" value="1"/>
</dbReference>
<gene>
    <name evidence="13" type="ORF">FA13DRAFT_1622801</name>
</gene>
<protein>
    <submittedName>
        <fullName evidence="13">Vps5-domain-containing protein</fullName>
    </submittedName>
</protein>
<evidence type="ECO:0000313" key="13">
    <source>
        <dbReference type="EMBL" id="TEB36677.1"/>
    </source>
</evidence>
<dbReference type="FunFam" id="1.20.1270.60:FF:000022">
    <property type="entry name" value="Sorting nexin 3 protein"/>
    <property type="match status" value="1"/>
</dbReference>
<dbReference type="Gene3D" id="3.30.1520.10">
    <property type="entry name" value="Phox-like domain"/>
    <property type="match status" value="1"/>
</dbReference>
<dbReference type="OrthoDB" id="271164at2759"/>
<dbReference type="GO" id="GO:0005829">
    <property type="term" value="C:cytosol"/>
    <property type="evidence" value="ECO:0007669"/>
    <property type="project" value="GOC"/>
</dbReference>
<dbReference type="Pfam" id="PF00787">
    <property type="entry name" value="PX"/>
    <property type="match status" value="1"/>
</dbReference>
<keyword evidence="7" id="KW-0597">Phosphoprotein</keyword>
<evidence type="ECO:0000256" key="5">
    <source>
        <dbReference type="ARBA" id="ARBA00022448"/>
    </source>
</evidence>
<dbReference type="AlphaFoldDB" id="A0A4Y7TR63"/>
<dbReference type="SUPFAM" id="SSF103657">
    <property type="entry name" value="BAR/IMD domain-like"/>
    <property type="match status" value="1"/>
</dbReference>
<dbReference type="InterPro" id="IPR015404">
    <property type="entry name" value="Vps5_C"/>
</dbReference>
<name>A0A4Y7TR63_COPMI</name>
<evidence type="ECO:0000259" key="12">
    <source>
        <dbReference type="PROSITE" id="PS50195"/>
    </source>
</evidence>
<feature type="region of interest" description="Disordered" evidence="11">
    <location>
        <begin position="208"/>
        <end position="279"/>
    </location>
</feature>
<dbReference type="InterPro" id="IPR001683">
    <property type="entry name" value="PX_dom"/>
</dbReference>
<evidence type="ECO:0000256" key="11">
    <source>
        <dbReference type="SAM" id="MobiDB-lite"/>
    </source>
</evidence>
<evidence type="ECO:0000256" key="2">
    <source>
        <dbReference type="ARBA" id="ARBA00004496"/>
    </source>
</evidence>
<feature type="region of interest" description="Disordered" evidence="11">
    <location>
        <begin position="16"/>
        <end position="181"/>
    </location>
</feature>
<evidence type="ECO:0000256" key="7">
    <source>
        <dbReference type="ARBA" id="ARBA00022553"/>
    </source>
</evidence>
<sequence>MDGFDDLLAPSRKALESNPFADDFGGSSSSDPWASPFGAPSHDDPFSSSAFGRDHEDPYGVSSNPYADLTASSAHLEEQEPGPREEIVEPETRVKTEEQVEEVVQEPSDPLDSAAVAGPDDEEDNRPLGILRTPGFKESVAAPLSTPSPVQAPSPIVEGTTPKPTVASPSEIQAQQSSAIVVSPLEGPSDVLENSLAGLSLGGESLGGLGGWNTQTHDSWGQTELPPPPPIATPTTTTQAADEDSDDDKPINQTLKRASQDDTHPPISPSTAKPDNGLQPVFVITVDDPQKVGDPIRPFTMYTVHTRTTSPLFQKSAFSVLRRYSDFVWLYETLCHNNPGVVVPPVPEKNAFGRFEDQFLRQRRFALEKCITKIANHPTLGKDADLRLFLESDTFSLDIKHRKPTPSQDKGGLFGSIGASLTAPKFHETDEWFDRQKSYLDSLESQLRGLVRSIELVAKQRQELSVTIGEFAQQVSDLSASDVGRQLSVALGELADVERKAQEMQGTQSEEDCTTIMATAAFQSRIRVYYTWKNSENDLLRTKQNHEKNRAQGRIPTERLGFSLNQIAEAERRVLEAKHEYDHVCKLVKTEVARFEQERIDDFKDSLHAFLEGMISRQKELITMWENYQQVLLKRVGGGGSGGSAVAAQDVGS</sequence>
<keyword evidence="9" id="KW-0333">Golgi apparatus</keyword>
<evidence type="ECO:0000256" key="3">
    <source>
        <dbReference type="ARBA" id="ARBA00004555"/>
    </source>
</evidence>
<reference evidence="13 14" key="1">
    <citation type="journal article" date="2019" name="Nat. Ecol. Evol.">
        <title>Megaphylogeny resolves global patterns of mushroom evolution.</title>
        <authorList>
            <person name="Varga T."/>
            <person name="Krizsan K."/>
            <person name="Foldi C."/>
            <person name="Dima B."/>
            <person name="Sanchez-Garcia M."/>
            <person name="Sanchez-Ramirez S."/>
            <person name="Szollosi G.J."/>
            <person name="Szarkandi J.G."/>
            <person name="Papp V."/>
            <person name="Albert L."/>
            <person name="Andreopoulos W."/>
            <person name="Angelini C."/>
            <person name="Antonin V."/>
            <person name="Barry K.W."/>
            <person name="Bougher N.L."/>
            <person name="Buchanan P."/>
            <person name="Buyck B."/>
            <person name="Bense V."/>
            <person name="Catcheside P."/>
            <person name="Chovatia M."/>
            <person name="Cooper J."/>
            <person name="Damon W."/>
            <person name="Desjardin D."/>
            <person name="Finy P."/>
            <person name="Geml J."/>
            <person name="Haridas S."/>
            <person name="Hughes K."/>
            <person name="Justo A."/>
            <person name="Karasinski D."/>
            <person name="Kautmanova I."/>
            <person name="Kiss B."/>
            <person name="Kocsube S."/>
            <person name="Kotiranta H."/>
            <person name="LaButti K.M."/>
            <person name="Lechner B.E."/>
            <person name="Liimatainen K."/>
            <person name="Lipzen A."/>
            <person name="Lukacs Z."/>
            <person name="Mihaltcheva S."/>
            <person name="Morgado L.N."/>
            <person name="Niskanen T."/>
            <person name="Noordeloos M.E."/>
            <person name="Ohm R.A."/>
            <person name="Ortiz-Santana B."/>
            <person name="Ovrebo C."/>
            <person name="Racz N."/>
            <person name="Riley R."/>
            <person name="Savchenko A."/>
            <person name="Shiryaev A."/>
            <person name="Soop K."/>
            <person name="Spirin V."/>
            <person name="Szebenyi C."/>
            <person name="Tomsovsky M."/>
            <person name="Tulloss R.E."/>
            <person name="Uehling J."/>
            <person name="Grigoriev I.V."/>
            <person name="Vagvolgyi C."/>
            <person name="Papp T."/>
            <person name="Martin F.M."/>
            <person name="Miettinen O."/>
            <person name="Hibbett D.S."/>
            <person name="Nagy L.G."/>
        </authorList>
    </citation>
    <scope>NUCLEOTIDE SEQUENCE [LARGE SCALE GENOMIC DNA]</scope>
    <source>
        <strain evidence="13 14">FP101781</strain>
    </source>
</reference>
<keyword evidence="5" id="KW-0813">Transport</keyword>
<dbReference type="PANTHER" id="PTHR10555:SF170">
    <property type="entry name" value="FI18122P1"/>
    <property type="match status" value="1"/>
</dbReference>
<feature type="domain" description="PX" evidence="12">
    <location>
        <begin position="280"/>
        <end position="397"/>
    </location>
</feature>
<dbReference type="InterPro" id="IPR036871">
    <property type="entry name" value="PX_dom_sf"/>
</dbReference>
<dbReference type="Pfam" id="PF09325">
    <property type="entry name" value="Vps5"/>
    <property type="match status" value="1"/>
</dbReference>
<dbReference type="InterPro" id="IPR027267">
    <property type="entry name" value="AH/BAR_dom_sf"/>
</dbReference>
<keyword evidence="6" id="KW-0963">Cytoplasm</keyword>
<feature type="compositionally biased region" description="Polar residues" evidence="11">
    <location>
        <begin position="212"/>
        <end position="222"/>
    </location>
</feature>
<comment type="subcellular location">
    <subcellularLocation>
        <location evidence="2">Cytoplasm</location>
    </subcellularLocation>
    <subcellularLocation>
        <location evidence="3">Golgi apparatus</location>
    </subcellularLocation>
    <subcellularLocation>
        <location evidence="1">Membrane</location>
        <topology evidence="1">Peripheral membrane protein</topology>
        <orientation evidence="1">Cytoplasmic side</orientation>
    </subcellularLocation>
</comment>